<keyword evidence="1" id="KW-1133">Transmembrane helix</keyword>
<accession>I4EV05</accession>
<dbReference type="EMBL" id="FO203431">
    <property type="protein sequence ID" value="CCH87218.1"/>
    <property type="molecule type" value="Genomic_DNA"/>
</dbReference>
<gene>
    <name evidence="2" type="ordered locus">MODMU_1779</name>
</gene>
<sequence length="87" mass="8704">MTDLHHSDPAPARPADVDVLVWGTLGAGALAAVTMLALLVSGHESGRGFLAVFGLPLLALAVVAAGRRLAADRGPGEDAAEPGRPGD</sequence>
<dbReference type="KEGG" id="mmar:MODMU_1779"/>
<keyword evidence="3" id="KW-1185">Reference proteome</keyword>
<dbReference type="AlphaFoldDB" id="I4EV05"/>
<dbReference type="Proteomes" id="UP000006461">
    <property type="component" value="Chromosome"/>
</dbReference>
<feature type="transmembrane region" description="Helical" evidence="1">
    <location>
        <begin position="20"/>
        <end position="41"/>
    </location>
</feature>
<keyword evidence="1" id="KW-0812">Transmembrane</keyword>
<dbReference type="STRING" id="477641.MODMU_1779"/>
<keyword evidence="1" id="KW-0472">Membrane</keyword>
<evidence type="ECO:0000313" key="2">
    <source>
        <dbReference type="EMBL" id="CCH87218.1"/>
    </source>
</evidence>
<dbReference type="HOGENOM" id="CLU_2479922_0_0_11"/>
<proteinExistence type="predicted"/>
<evidence type="ECO:0000313" key="3">
    <source>
        <dbReference type="Proteomes" id="UP000006461"/>
    </source>
</evidence>
<name>I4EV05_MODI5</name>
<organism evidence="2 3">
    <name type="scientific">Modestobacter italicus (strain DSM 44449 / CECT 9708 / BC 501)</name>
    <dbReference type="NCBI Taxonomy" id="2732864"/>
    <lineage>
        <taxon>Bacteria</taxon>
        <taxon>Bacillati</taxon>
        <taxon>Actinomycetota</taxon>
        <taxon>Actinomycetes</taxon>
        <taxon>Geodermatophilales</taxon>
        <taxon>Geodermatophilaceae</taxon>
        <taxon>Modestobacter</taxon>
    </lineage>
</organism>
<protein>
    <submittedName>
        <fullName evidence="2">Uncharacterized protein</fullName>
    </submittedName>
</protein>
<evidence type="ECO:0000256" key="1">
    <source>
        <dbReference type="SAM" id="Phobius"/>
    </source>
</evidence>
<feature type="transmembrane region" description="Helical" evidence="1">
    <location>
        <begin position="48"/>
        <end position="66"/>
    </location>
</feature>
<reference evidence="2 3" key="1">
    <citation type="journal article" date="2012" name="J. Bacteriol.">
        <title>Genome Sequence of Radiation-Resistant Modestobacter marinus Strain BC501, a Representative Actinobacterium That Thrives on Calcareous Stone Surfaces.</title>
        <authorList>
            <person name="Normand P."/>
            <person name="Gury J."/>
            <person name="Pujic P."/>
            <person name="Chouaia B."/>
            <person name="Crotti E."/>
            <person name="Brusetti L."/>
            <person name="Daffonchio D."/>
            <person name="Vacherie B."/>
            <person name="Barbe V."/>
            <person name="Medigue C."/>
            <person name="Calteau A."/>
            <person name="Ghodhbane-Gtari F."/>
            <person name="Essoussi I."/>
            <person name="Nouioui I."/>
            <person name="Abbassi-Ghozzi I."/>
            <person name="Gtari M."/>
        </authorList>
    </citation>
    <scope>NUCLEOTIDE SEQUENCE [LARGE SCALE GENOMIC DNA]</scope>
    <source>
        <strain evidence="3">BC 501</strain>
    </source>
</reference>